<comment type="caution">
    <text evidence="1">The sequence shown here is derived from an EMBL/GenBank/DDBJ whole genome shotgun (WGS) entry which is preliminary data.</text>
</comment>
<accession>A0A5J9V3B2</accession>
<sequence length="135" mass="14488">MAVGSVRLTHCTVASPSQKKSQRPNLLLRPPSLFSFPSRFPSPSSLSARLRRAVRGGSGGTARRTGGRVLLSGRGARGRLFAHAIGFSEDLVARGGPRVAGGEETRPICSANEVKLIGRVDRAVPYLILRLWSKQ</sequence>
<evidence type="ECO:0000313" key="2">
    <source>
        <dbReference type="Proteomes" id="UP000324897"/>
    </source>
</evidence>
<feature type="non-terminal residue" evidence="1">
    <location>
        <position position="1"/>
    </location>
</feature>
<reference evidence="1 2" key="1">
    <citation type="journal article" date="2019" name="Sci. Rep.">
        <title>A high-quality genome of Eragrostis curvula grass provides insights into Poaceae evolution and supports new strategies to enhance forage quality.</title>
        <authorList>
            <person name="Carballo J."/>
            <person name="Santos B.A.C.M."/>
            <person name="Zappacosta D."/>
            <person name="Garbus I."/>
            <person name="Selva J.P."/>
            <person name="Gallo C.A."/>
            <person name="Diaz A."/>
            <person name="Albertini E."/>
            <person name="Caccamo M."/>
            <person name="Echenique V."/>
        </authorList>
    </citation>
    <scope>NUCLEOTIDE SEQUENCE [LARGE SCALE GENOMIC DNA]</scope>
    <source>
        <strain evidence="2">cv. Victoria</strain>
        <tissue evidence="1">Leaf</tissue>
    </source>
</reference>
<name>A0A5J9V3B2_9POAL</name>
<proteinExistence type="predicted"/>
<keyword evidence="2" id="KW-1185">Reference proteome</keyword>
<dbReference type="Proteomes" id="UP000324897">
    <property type="component" value="Chromosome 1"/>
</dbReference>
<dbReference type="AlphaFoldDB" id="A0A5J9V3B2"/>
<organism evidence="1 2">
    <name type="scientific">Eragrostis curvula</name>
    <name type="common">weeping love grass</name>
    <dbReference type="NCBI Taxonomy" id="38414"/>
    <lineage>
        <taxon>Eukaryota</taxon>
        <taxon>Viridiplantae</taxon>
        <taxon>Streptophyta</taxon>
        <taxon>Embryophyta</taxon>
        <taxon>Tracheophyta</taxon>
        <taxon>Spermatophyta</taxon>
        <taxon>Magnoliopsida</taxon>
        <taxon>Liliopsida</taxon>
        <taxon>Poales</taxon>
        <taxon>Poaceae</taxon>
        <taxon>PACMAD clade</taxon>
        <taxon>Chloridoideae</taxon>
        <taxon>Eragrostideae</taxon>
        <taxon>Eragrostidinae</taxon>
        <taxon>Eragrostis</taxon>
    </lineage>
</organism>
<dbReference type="Gramene" id="TVU30014">
    <property type="protein sequence ID" value="TVU30014"/>
    <property type="gene ID" value="EJB05_21616"/>
</dbReference>
<protein>
    <submittedName>
        <fullName evidence="1">Uncharacterized protein</fullName>
    </submittedName>
</protein>
<evidence type="ECO:0000313" key="1">
    <source>
        <dbReference type="EMBL" id="TVU30014.1"/>
    </source>
</evidence>
<dbReference type="EMBL" id="RWGY01000011">
    <property type="protein sequence ID" value="TVU30014.1"/>
    <property type="molecule type" value="Genomic_DNA"/>
</dbReference>
<gene>
    <name evidence="1" type="ORF">EJB05_21616</name>
</gene>